<name>A0A836LXH7_ACIBA</name>
<comment type="caution">
    <text evidence="1">The sequence shown here is derived from an EMBL/GenBank/DDBJ whole genome shotgun (WGS) entry which is preliminary data.</text>
</comment>
<protein>
    <submittedName>
        <fullName evidence="1">Uncharacterized protein</fullName>
    </submittedName>
</protein>
<evidence type="ECO:0000313" key="2">
    <source>
        <dbReference type="Proteomes" id="UP000027309"/>
    </source>
</evidence>
<dbReference type="Proteomes" id="UP000027309">
    <property type="component" value="Unassembled WGS sequence"/>
</dbReference>
<sequence>MFYNFLKGTKMNKLLIYLGENKKFDINQIVGGILSISEV</sequence>
<dbReference type="AlphaFoldDB" id="A0A836LXH7"/>
<gene>
    <name evidence="1" type="ORF">J572_3561</name>
</gene>
<organism evidence="1 2">
    <name type="scientific">Acinetobacter baumannii 1499986</name>
    <dbReference type="NCBI Taxonomy" id="1310673"/>
    <lineage>
        <taxon>Bacteria</taxon>
        <taxon>Pseudomonadati</taxon>
        <taxon>Pseudomonadota</taxon>
        <taxon>Gammaproteobacteria</taxon>
        <taxon>Moraxellales</taxon>
        <taxon>Moraxellaceae</taxon>
        <taxon>Acinetobacter</taxon>
        <taxon>Acinetobacter calcoaceticus/baumannii complex</taxon>
    </lineage>
</organism>
<evidence type="ECO:0000313" key="1">
    <source>
        <dbReference type="EMBL" id="KCX99729.1"/>
    </source>
</evidence>
<reference evidence="1 2" key="1">
    <citation type="submission" date="2014-04" db="EMBL/GenBank/DDBJ databases">
        <title>Comparative genomics and transcriptomics to identify genetic mechanisms underlying the emergence of carbapenem resistant Acinetobacter baumannii (CRAb).</title>
        <authorList>
            <person name="Harris A.D."/>
            <person name="Johnson K.J."/>
            <person name="George J."/>
            <person name="Nadendla S."/>
            <person name="Daugherty S.C."/>
            <person name="Parankush S."/>
            <person name="Sadzewicz L."/>
            <person name="Tallon L."/>
            <person name="Sengamalay N."/>
            <person name="Hazen T.H."/>
            <person name="Rasko D.A."/>
        </authorList>
    </citation>
    <scope>NUCLEOTIDE SEQUENCE [LARGE SCALE GENOMIC DNA]</scope>
    <source>
        <strain evidence="1 2">1499986</strain>
    </source>
</reference>
<accession>A0A836LXH7</accession>
<dbReference type="EMBL" id="JMOA01000066">
    <property type="protein sequence ID" value="KCX99729.1"/>
    <property type="molecule type" value="Genomic_DNA"/>
</dbReference>
<proteinExistence type="predicted"/>